<feature type="transmembrane region" description="Helical" evidence="1">
    <location>
        <begin position="12"/>
        <end position="30"/>
    </location>
</feature>
<feature type="transmembrane region" description="Helical" evidence="1">
    <location>
        <begin position="36"/>
        <end position="56"/>
    </location>
</feature>
<dbReference type="RefSeq" id="WP_094221328.1">
    <property type="nucleotide sequence ID" value="NZ_MCGQ01000042.1"/>
</dbReference>
<organism evidence="2 3">
    <name type="scientific">Streptomyces diastatochromogenes</name>
    <dbReference type="NCBI Taxonomy" id="42236"/>
    <lineage>
        <taxon>Bacteria</taxon>
        <taxon>Bacillati</taxon>
        <taxon>Actinomycetota</taxon>
        <taxon>Actinomycetes</taxon>
        <taxon>Kitasatosporales</taxon>
        <taxon>Streptomycetaceae</taxon>
        <taxon>Streptomyces</taxon>
    </lineage>
</organism>
<evidence type="ECO:0000313" key="3">
    <source>
        <dbReference type="Proteomes" id="UP000215483"/>
    </source>
</evidence>
<dbReference type="EMBL" id="MCGQ01000042">
    <property type="protein sequence ID" value="OXY89645.1"/>
    <property type="molecule type" value="Genomic_DNA"/>
</dbReference>
<evidence type="ECO:0008006" key="4">
    <source>
        <dbReference type="Google" id="ProtNLM"/>
    </source>
</evidence>
<keyword evidence="1" id="KW-0472">Membrane</keyword>
<keyword evidence="1" id="KW-1133">Transmembrane helix</keyword>
<evidence type="ECO:0000256" key="1">
    <source>
        <dbReference type="SAM" id="Phobius"/>
    </source>
</evidence>
<dbReference type="InterPro" id="IPR008523">
    <property type="entry name" value="DUF805"/>
</dbReference>
<sequence length="78" mass="7889">MLGGIGVATHSSALLAGAGIAVLVLLLPTGGTVRSARWIFIHLVPTIGAIVLLVLCSEDSKAGANQYGPNPKKTRALA</sequence>
<reference evidence="2 3" key="1">
    <citation type="submission" date="2016-07" db="EMBL/GenBank/DDBJ databases">
        <title>Draft genome of Streptomyces diastatochromogenes.</title>
        <authorList>
            <person name="Podduturi R."/>
            <person name="Lukassen M.B."/>
            <person name="Clausen N."/>
            <person name="Nielsen J.L."/>
            <person name="Jorgensen N.O."/>
        </authorList>
    </citation>
    <scope>NUCLEOTIDE SEQUENCE [LARGE SCALE GENOMIC DNA]</scope>
    <source>
        <strain evidence="2 3">DSM 40608</strain>
    </source>
</reference>
<accession>A0A233S1W2</accession>
<name>A0A233S1W2_STRDA</name>
<gene>
    <name evidence="2" type="ORF">BEK98_37140</name>
</gene>
<protein>
    <recommendedName>
        <fullName evidence="4">DUF805 domain-containing protein</fullName>
    </recommendedName>
</protein>
<dbReference type="Pfam" id="PF05656">
    <property type="entry name" value="DUF805"/>
    <property type="match status" value="1"/>
</dbReference>
<dbReference type="AlphaFoldDB" id="A0A233S1W2"/>
<dbReference type="Proteomes" id="UP000215483">
    <property type="component" value="Unassembled WGS sequence"/>
</dbReference>
<comment type="caution">
    <text evidence="2">The sequence shown here is derived from an EMBL/GenBank/DDBJ whole genome shotgun (WGS) entry which is preliminary data.</text>
</comment>
<keyword evidence="3" id="KW-1185">Reference proteome</keyword>
<dbReference type="GO" id="GO:0016020">
    <property type="term" value="C:membrane"/>
    <property type="evidence" value="ECO:0007669"/>
    <property type="project" value="InterPro"/>
</dbReference>
<proteinExistence type="predicted"/>
<keyword evidence="1" id="KW-0812">Transmembrane</keyword>
<evidence type="ECO:0000313" key="2">
    <source>
        <dbReference type="EMBL" id="OXY89645.1"/>
    </source>
</evidence>